<organism evidence="1 2">
    <name type="scientific">Mycteria americana</name>
    <name type="common">Wood stork</name>
    <dbReference type="NCBI Taxonomy" id="33587"/>
    <lineage>
        <taxon>Eukaryota</taxon>
        <taxon>Metazoa</taxon>
        <taxon>Chordata</taxon>
        <taxon>Craniata</taxon>
        <taxon>Vertebrata</taxon>
        <taxon>Euteleostomi</taxon>
        <taxon>Archelosauria</taxon>
        <taxon>Archosauria</taxon>
        <taxon>Dinosauria</taxon>
        <taxon>Saurischia</taxon>
        <taxon>Theropoda</taxon>
        <taxon>Coelurosauria</taxon>
        <taxon>Aves</taxon>
        <taxon>Neognathae</taxon>
        <taxon>Neoaves</taxon>
        <taxon>Aequornithes</taxon>
        <taxon>Ciconiiformes</taxon>
        <taxon>Ciconiidae</taxon>
        <taxon>Mycteria</taxon>
    </lineage>
</organism>
<reference evidence="1 2" key="1">
    <citation type="journal article" date="2023" name="J. Hered.">
        <title>Chromosome-level genome of the wood stork (Mycteria americana) provides insight into avian chromosome evolution.</title>
        <authorList>
            <person name="Flamio R. Jr."/>
            <person name="Ramstad K.M."/>
        </authorList>
    </citation>
    <scope>NUCLEOTIDE SEQUENCE [LARGE SCALE GENOMIC DNA]</scope>
    <source>
        <strain evidence="1">JAX WOST 10</strain>
    </source>
</reference>
<evidence type="ECO:0000313" key="1">
    <source>
        <dbReference type="EMBL" id="KAK4826934.1"/>
    </source>
</evidence>
<proteinExistence type="predicted"/>
<sequence>MGTTLKTKRSHFSGLEKQANRNLMKFNKVLHLGRNKAIHQYRLVANQLERSLAEKALEVLVDTK</sequence>
<gene>
    <name evidence="1" type="ORF">QYF61_012783</name>
</gene>
<protein>
    <submittedName>
        <fullName evidence="1">Uncharacterized protein</fullName>
    </submittedName>
</protein>
<accession>A0AAN7NJY3</accession>
<name>A0AAN7NJY3_MYCAM</name>
<evidence type="ECO:0000313" key="2">
    <source>
        <dbReference type="Proteomes" id="UP001333110"/>
    </source>
</evidence>
<dbReference type="EMBL" id="JAUNZN010000002">
    <property type="protein sequence ID" value="KAK4826934.1"/>
    <property type="molecule type" value="Genomic_DNA"/>
</dbReference>
<dbReference type="Proteomes" id="UP001333110">
    <property type="component" value="Unassembled WGS sequence"/>
</dbReference>
<comment type="caution">
    <text evidence="1">The sequence shown here is derived from an EMBL/GenBank/DDBJ whole genome shotgun (WGS) entry which is preliminary data.</text>
</comment>
<keyword evidence="2" id="KW-1185">Reference proteome</keyword>
<dbReference type="AlphaFoldDB" id="A0AAN7NJY3"/>